<proteinExistence type="predicted"/>
<evidence type="ECO:0000313" key="4">
    <source>
        <dbReference type="EMBL" id="KWV42134.1"/>
    </source>
</evidence>
<dbReference type="RefSeq" id="WP_062374784.1">
    <property type="nucleotide sequence ID" value="NZ_LNCD01000137.1"/>
</dbReference>
<keyword evidence="5" id="KW-1185">Reference proteome</keyword>
<dbReference type="OrthoDB" id="9016931at2"/>
<dbReference type="InterPro" id="IPR053982">
    <property type="entry name" value="Gp44/GpP-like_C"/>
</dbReference>
<dbReference type="AlphaFoldDB" id="A0A109J4G0"/>
<evidence type="ECO:0000256" key="1">
    <source>
        <dbReference type="SAM" id="MobiDB-lite"/>
    </source>
</evidence>
<feature type="region of interest" description="Disordered" evidence="1">
    <location>
        <begin position="200"/>
        <end position="223"/>
    </location>
</feature>
<dbReference type="InterPro" id="IPR053981">
    <property type="entry name" value="Gp44/GpP-like_2nd"/>
</dbReference>
<dbReference type="Gene3D" id="3.30.1920.10">
    <property type="entry name" value="Baseplate protein-like domains - 2 layer sandwich fold"/>
    <property type="match status" value="1"/>
</dbReference>
<organism evidence="4 5">
    <name type="scientific">Rhizobium altiplani</name>
    <dbReference type="NCBI Taxonomy" id="1864509"/>
    <lineage>
        <taxon>Bacteria</taxon>
        <taxon>Pseudomonadati</taxon>
        <taxon>Pseudomonadota</taxon>
        <taxon>Alphaproteobacteria</taxon>
        <taxon>Hyphomicrobiales</taxon>
        <taxon>Rhizobiaceae</taxon>
        <taxon>Rhizobium/Agrobacterium group</taxon>
        <taxon>Rhizobium</taxon>
    </lineage>
</organism>
<comment type="caution">
    <text evidence="4">The sequence shown here is derived from an EMBL/GenBank/DDBJ whole genome shotgun (WGS) entry which is preliminary data.</text>
</comment>
<evidence type="ECO:0000313" key="5">
    <source>
        <dbReference type="Proteomes" id="UP000068164"/>
    </source>
</evidence>
<reference evidence="4 5" key="1">
    <citation type="submission" date="2015-11" db="EMBL/GenBank/DDBJ databases">
        <title>Draft Genome Sequence of the Strain BR 10423 (Rhizobium sp.) isolated from nodules of Mimosa pudica.</title>
        <authorList>
            <person name="Barauna A.C."/>
            <person name="Zilli J.E."/>
            <person name="Simoes-Araujo J.L."/>
            <person name="Reis V.M."/>
            <person name="James E.K."/>
            <person name="Reis F.B.Jr."/>
            <person name="Rouws L.F."/>
            <person name="Passos S.R."/>
            <person name="Gois S.R."/>
        </authorList>
    </citation>
    <scope>NUCLEOTIDE SEQUENCE [LARGE SCALE GENOMIC DNA]</scope>
    <source>
        <strain evidence="4 5">BR10423</strain>
    </source>
</reference>
<evidence type="ECO:0000259" key="3">
    <source>
        <dbReference type="Pfam" id="PF22255"/>
    </source>
</evidence>
<feature type="domain" description="Baseplate hub protein gp44/GpP-like second" evidence="3">
    <location>
        <begin position="86"/>
        <end position="164"/>
    </location>
</feature>
<evidence type="ECO:0008006" key="6">
    <source>
        <dbReference type="Google" id="ProtNLM"/>
    </source>
</evidence>
<dbReference type="Gene3D" id="3.55.50.10">
    <property type="entry name" value="Baseplate protein-like domains"/>
    <property type="match status" value="1"/>
</dbReference>
<dbReference type="PIRSF" id="PIRSF004440">
    <property type="entry name" value="GpP"/>
    <property type="match status" value="1"/>
</dbReference>
<dbReference type="SUPFAM" id="SSF69279">
    <property type="entry name" value="Phage tail proteins"/>
    <property type="match status" value="2"/>
</dbReference>
<sequence>MLEHITIDGFPLFKSITVNMSAEEAVRTAEVLLVPQGDGVPVVPGQSTSIKAGRDLLLTGYVRDVRPSHDAGDRALSVTICSRTVDATECSVEHPTGEVLNKDLAAIAREFDSLGIGVESDGSFPVEPRHKLHVGETLFSTIERRSRGRGILIYDTPKGKLKLASKPEGTHRGGLYWGVNIEQASSELTERGRYSAVKVRGQASEGTSKQQLRAEATARDAGVSRSRPLILPHEGETTVDRLKKRADWGVKRGTGFAATASITVTGWRDAGGMIWNRNWLVPVKDSWIGIDGMMIIKGVSLTQDSEGQGTFAVLSLADPRALGGENPRGKTAGAYSAPGAISVEYEDE</sequence>
<dbReference type="Proteomes" id="UP000068164">
    <property type="component" value="Unassembled WGS sequence"/>
</dbReference>
<dbReference type="EMBL" id="LNCD01000137">
    <property type="protein sequence ID" value="KWV42134.1"/>
    <property type="molecule type" value="Genomic_DNA"/>
</dbReference>
<protein>
    <recommendedName>
        <fullName evidence="6">Phage tail protein</fullName>
    </recommendedName>
</protein>
<gene>
    <name evidence="4" type="ORF">AS026_21230</name>
</gene>
<evidence type="ECO:0000259" key="2">
    <source>
        <dbReference type="Pfam" id="PF21929"/>
    </source>
</evidence>
<feature type="domain" description="Baseplate hub protein gp44/GpP-like C-terminal" evidence="2">
    <location>
        <begin position="242"/>
        <end position="322"/>
    </location>
</feature>
<accession>A0A109J4G0</accession>
<dbReference type="Pfam" id="PF21929">
    <property type="entry name" value="GpP_4th"/>
    <property type="match status" value="1"/>
</dbReference>
<name>A0A109J4G0_9HYPH</name>
<dbReference type="Pfam" id="PF22255">
    <property type="entry name" value="Gp44-like_2nd"/>
    <property type="match status" value="1"/>
</dbReference>
<dbReference type="Gene3D" id="2.30.300.10">
    <property type="entry name" value="Baseplate protein-like domain - beta roll fold"/>
    <property type="match status" value="1"/>
</dbReference>
<dbReference type="InterPro" id="IPR026276">
    <property type="entry name" value="Baseplate_GpP"/>
</dbReference>
<dbReference type="InterPro" id="IPR023399">
    <property type="entry name" value="Baseplate-like_2-layer_sand"/>
</dbReference>